<dbReference type="InterPro" id="IPR000326">
    <property type="entry name" value="PAP2/HPO"/>
</dbReference>
<dbReference type="PANTHER" id="PTHR14969:SF62">
    <property type="entry name" value="DECAPRENYLPHOSPHORYL-5-PHOSPHORIBOSE PHOSPHATASE RV3807C-RELATED"/>
    <property type="match status" value="1"/>
</dbReference>
<evidence type="ECO:0000313" key="10">
    <source>
        <dbReference type="Proteomes" id="UP000064967"/>
    </source>
</evidence>
<dbReference type="InterPro" id="IPR036938">
    <property type="entry name" value="PAP2/HPO_sf"/>
</dbReference>
<dbReference type="Proteomes" id="UP000064967">
    <property type="component" value="Chromosome"/>
</dbReference>
<dbReference type="Pfam" id="PF01569">
    <property type="entry name" value="PAP2"/>
    <property type="match status" value="1"/>
</dbReference>
<comment type="subcellular location">
    <subcellularLocation>
        <location evidence="1">Cell membrane</location>
        <topology evidence="1">Multi-pass membrane protein</topology>
    </subcellularLocation>
</comment>
<keyword evidence="5 7" id="KW-1133">Transmembrane helix</keyword>
<feature type="transmembrane region" description="Helical" evidence="7">
    <location>
        <begin position="138"/>
        <end position="159"/>
    </location>
</feature>
<dbReference type="PANTHER" id="PTHR14969">
    <property type="entry name" value="SPHINGOSINE-1-PHOSPHATE PHOSPHOHYDROLASE"/>
    <property type="match status" value="1"/>
</dbReference>
<evidence type="ECO:0000256" key="2">
    <source>
        <dbReference type="ARBA" id="ARBA00022475"/>
    </source>
</evidence>
<dbReference type="AlphaFoldDB" id="A0A0K1PQZ2"/>
<feature type="transmembrane region" description="Helical" evidence="7">
    <location>
        <begin position="101"/>
        <end position="118"/>
    </location>
</feature>
<proteinExistence type="predicted"/>
<dbReference type="KEGG" id="llu:AKJ09_02455"/>
<evidence type="ECO:0000256" key="5">
    <source>
        <dbReference type="ARBA" id="ARBA00022989"/>
    </source>
</evidence>
<dbReference type="GO" id="GO:0016787">
    <property type="term" value="F:hydrolase activity"/>
    <property type="evidence" value="ECO:0007669"/>
    <property type="project" value="UniProtKB-KW"/>
</dbReference>
<sequence>MNDFDAHIFRVLNTAMSGHAVLLVMTILSVIGSGWSMIAIAPLFAAARTRRFAAFLVTVLSSTALAVFIGKQIVGRTRPYIALGIQAHVASAPTDFSFPSGHAAGSFAFATFVGLVLLRGGRAPVDVTTGKTRVYRMLGAAALFATATGVALSRVALGVHFPGDIAAGALLGMLLGATGATYYLRQPGATPVTD</sequence>
<keyword evidence="2" id="KW-1003">Cell membrane</keyword>
<organism evidence="9 10">
    <name type="scientific">Labilithrix luteola</name>
    <dbReference type="NCBI Taxonomy" id="1391654"/>
    <lineage>
        <taxon>Bacteria</taxon>
        <taxon>Pseudomonadati</taxon>
        <taxon>Myxococcota</taxon>
        <taxon>Polyangia</taxon>
        <taxon>Polyangiales</taxon>
        <taxon>Labilitrichaceae</taxon>
        <taxon>Labilithrix</taxon>
    </lineage>
</organism>
<evidence type="ECO:0000259" key="8">
    <source>
        <dbReference type="SMART" id="SM00014"/>
    </source>
</evidence>
<dbReference type="SMART" id="SM00014">
    <property type="entry name" value="acidPPc"/>
    <property type="match status" value="1"/>
</dbReference>
<dbReference type="SUPFAM" id="SSF48317">
    <property type="entry name" value="Acid phosphatase/Vanadium-dependent haloperoxidase"/>
    <property type="match status" value="1"/>
</dbReference>
<feature type="transmembrane region" description="Helical" evidence="7">
    <location>
        <begin position="20"/>
        <end position="45"/>
    </location>
</feature>
<dbReference type="GO" id="GO:0005886">
    <property type="term" value="C:plasma membrane"/>
    <property type="evidence" value="ECO:0007669"/>
    <property type="project" value="UniProtKB-SubCell"/>
</dbReference>
<dbReference type="Gene3D" id="1.20.144.10">
    <property type="entry name" value="Phosphatidic acid phosphatase type 2/haloperoxidase"/>
    <property type="match status" value="1"/>
</dbReference>
<evidence type="ECO:0000256" key="6">
    <source>
        <dbReference type="ARBA" id="ARBA00023136"/>
    </source>
</evidence>
<dbReference type="EMBL" id="CP012333">
    <property type="protein sequence ID" value="AKU95791.1"/>
    <property type="molecule type" value="Genomic_DNA"/>
</dbReference>
<keyword evidence="4" id="KW-0378">Hydrolase</keyword>
<protein>
    <submittedName>
        <fullName evidence="9">Phosphoesterase, PA-phosphatase related protein</fullName>
    </submittedName>
</protein>
<reference evidence="9 10" key="1">
    <citation type="submission" date="2015-08" db="EMBL/GenBank/DDBJ databases">
        <authorList>
            <person name="Babu N.S."/>
            <person name="Beckwith C.J."/>
            <person name="Beseler K.G."/>
            <person name="Brison A."/>
            <person name="Carone J.V."/>
            <person name="Caskin T.P."/>
            <person name="Diamond M."/>
            <person name="Durham M.E."/>
            <person name="Foxe J.M."/>
            <person name="Go M."/>
            <person name="Henderson B.A."/>
            <person name="Jones I.B."/>
            <person name="McGettigan J.A."/>
            <person name="Micheletti S.J."/>
            <person name="Nasrallah M.E."/>
            <person name="Ortiz D."/>
            <person name="Piller C.R."/>
            <person name="Privatt S.R."/>
            <person name="Schneider S.L."/>
            <person name="Sharp S."/>
            <person name="Smith T.C."/>
            <person name="Stanton J.D."/>
            <person name="Ullery H.E."/>
            <person name="Wilson R.J."/>
            <person name="Serrano M.G."/>
            <person name="Buck G."/>
            <person name="Lee V."/>
            <person name="Wang Y."/>
            <person name="Carvalho R."/>
            <person name="Voegtly L."/>
            <person name="Shi R."/>
            <person name="Duckworth R."/>
            <person name="Johnson A."/>
            <person name="Loviza R."/>
            <person name="Walstead R."/>
            <person name="Shah Z."/>
            <person name="Kiflezghi M."/>
            <person name="Wade K."/>
            <person name="Ball S.L."/>
            <person name="Bradley K.W."/>
            <person name="Asai D.J."/>
            <person name="Bowman C.A."/>
            <person name="Russell D.A."/>
            <person name="Pope W.H."/>
            <person name="Jacobs-Sera D."/>
            <person name="Hendrix R.W."/>
            <person name="Hatfull G.F."/>
        </authorList>
    </citation>
    <scope>NUCLEOTIDE SEQUENCE [LARGE SCALE GENOMIC DNA]</scope>
    <source>
        <strain evidence="9 10">DSM 27648</strain>
    </source>
</reference>
<evidence type="ECO:0000256" key="3">
    <source>
        <dbReference type="ARBA" id="ARBA00022692"/>
    </source>
</evidence>
<keyword evidence="10" id="KW-1185">Reference proteome</keyword>
<evidence type="ECO:0000256" key="4">
    <source>
        <dbReference type="ARBA" id="ARBA00022801"/>
    </source>
</evidence>
<evidence type="ECO:0000256" key="1">
    <source>
        <dbReference type="ARBA" id="ARBA00004651"/>
    </source>
</evidence>
<gene>
    <name evidence="9" type="ORF">AKJ09_02455</name>
</gene>
<evidence type="ECO:0000313" key="9">
    <source>
        <dbReference type="EMBL" id="AKU95791.1"/>
    </source>
</evidence>
<keyword evidence="3 7" id="KW-0812">Transmembrane</keyword>
<accession>A0A0K1PQZ2</accession>
<dbReference type="RefSeq" id="WP_146647178.1">
    <property type="nucleotide sequence ID" value="NZ_CP012333.1"/>
</dbReference>
<name>A0A0K1PQZ2_9BACT</name>
<dbReference type="OrthoDB" id="9801622at2"/>
<feature type="transmembrane region" description="Helical" evidence="7">
    <location>
        <begin position="52"/>
        <end position="70"/>
    </location>
</feature>
<keyword evidence="6 7" id="KW-0472">Membrane</keyword>
<evidence type="ECO:0000256" key="7">
    <source>
        <dbReference type="SAM" id="Phobius"/>
    </source>
</evidence>
<feature type="transmembrane region" description="Helical" evidence="7">
    <location>
        <begin position="165"/>
        <end position="184"/>
    </location>
</feature>
<feature type="domain" description="Phosphatidic acid phosphatase type 2/haloperoxidase" evidence="8">
    <location>
        <begin position="49"/>
        <end position="180"/>
    </location>
</feature>